<gene>
    <name evidence="3" type="ORF">J2I46_19475</name>
</gene>
<dbReference type="RefSeq" id="WP_207330728.1">
    <property type="nucleotide sequence ID" value="NZ_JAFMYW010000006.1"/>
</dbReference>
<reference evidence="3 4" key="1">
    <citation type="submission" date="2021-03" db="EMBL/GenBank/DDBJ databases">
        <title>Fibrella sp. HMF5405 genome sequencing and assembly.</title>
        <authorList>
            <person name="Kang H."/>
            <person name="Kim H."/>
            <person name="Bae S."/>
            <person name="Joh K."/>
        </authorList>
    </citation>
    <scope>NUCLEOTIDE SEQUENCE [LARGE SCALE GENOMIC DNA]</scope>
    <source>
        <strain evidence="3 4">HMF5405</strain>
    </source>
</reference>
<keyword evidence="4" id="KW-1185">Reference proteome</keyword>
<comment type="caution">
    <text evidence="3">The sequence shown here is derived from an EMBL/GenBank/DDBJ whole genome shotgun (WGS) entry which is preliminary data.</text>
</comment>
<sequence>MKNRFHLSRHISSERLHRTGGPAGYVLFLWISLLSVSTLGTLRAQTPDTTKQRPVIRPGVPAKSDTLTPEMARDNNAMLVDSLAVDDEDSVATDTVQLSAKVNEEIRKIVPKRAALLSLALPGLGQIYNGQKWKVPVIYAGFGTFGFFIVDLTTKYKAFLAGYTEAYSKPVAVGEDPNRVKVAIVYGQSRPLNYLKSSVDYFRRWRDYNIIFTALFWGLNVVDANVTAHLKTFDLSDSLTLKYEPTVLPSLSGPVPGIRLTMNFKK</sequence>
<proteinExistence type="predicted"/>
<organism evidence="3 4">
    <name type="scientific">Fibrella forsythiae</name>
    <dbReference type="NCBI Taxonomy" id="2817061"/>
    <lineage>
        <taxon>Bacteria</taxon>
        <taxon>Pseudomonadati</taxon>
        <taxon>Bacteroidota</taxon>
        <taxon>Cytophagia</taxon>
        <taxon>Cytophagales</taxon>
        <taxon>Spirosomataceae</taxon>
        <taxon>Fibrella</taxon>
    </lineage>
</organism>
<accession>A0ABS3JLA0</accession>
<protein>
    <recommendedName>
        <fullName evidence="2">DUF5683 domain-containing protein</fullName>
    </recommendedName>
</protein>
<dbReference type="Proteomes" id="UP000664628">
    <property type="component" value="Unassembled WGS sequence"/>
</dbReference>
<dbReference type="EMBL" id="JAFMYW010000006">
    <property type="protein sequence ID" value="MBO0950781.1"/>
    <property type="molecule type" value="Genomic_DNA"/>
</dbReference>
<name>A0ABS3JLA0_9BACT</name>
<keyword evidence="1" id="KW-1133">Transmembrane helix</keyword>
<dbReference type="Pfam" id="PF18935">
    <property type="entry name" value="DUF5683"/>
    <property type="match status" value="1"/>
</dbReference>
<evidence type="ECO:0000313" key="4">
    <source>
        <dbReference type="Proteomes" id="UP000664628"/>
    </source>
</evidence>
<keyword evidence="1" id="KW-0472">Membrane</keyword>
<feature type="domain" description="DUF5683" evidence="2">
    <location>
        <begin position="109"/>
        <end position="264"/>
    </location>
</feature>
<evidence type="ECO:0000313" key="3">
    <source>
        <dbReference type="EMBL" id="MBO0950781.1"/>
    </source>
</evidence>
<evidence type="ECO:0000259" key="2">
    <source>
        <dbReference type="Pfam" id="PF18935"/>
    </source>
</evidence>
<dbReference type="InterPro" id="IPR043738">
    <property type="entry name" value="DUF5683"/>
</dbReference>
<feature type="transmembrane region" description="Helical" evidence="1">
    <location>
        <begin position="21"/>
        <end position="42"/>
    </location>
</feature>
<evidence type="ECO:0000256" key="1">
    <source>
        <dbReference type="SAM" id="Phobius"/>
    </source>
</evidence>
<keyword evidence="1" id="KW-0812">Transmembrane</keyword>